<dbReference type="GeneID" id="98070058"/>
<dbReference type="Pfam" id="PF12099">
    <property type="entry name" value="DUF3575"/>
    <property type="match status" value="1"/>
</dbReference>
<proteinExistence type="predicted"/>
<dbReference type="PATRIC" id="fig|742817.3.peg.2700"/>
<dbReference type="EMBL" id="ADMC01000027">
    <property type="protein sequence ID" value="EHP45937.1"/>
    <property type="molecule type" value="Genomic_DNA"/>
</dbReference>
<dbReference type="eggNOG" id="COG2885">
    <property type="taxonomic scope" value="Bacteria"/>
</dbReference>
<comment type="caution">
    <text evidence="1">The sequence shown here is derived from an EMBL/GenBank/DDBJ whole genome shotgun (WGS) entry which is preliminary data.</text>
</comment>
<gene>
    <name evidence="1" type="ORF">HMPREF9449_02523</name>
</gene>
<dbReference type="Proteomes" id="UP000004892">
    <property type="component" value="Unassembled WGS sequence"/>
</dbReference>
<reference evidence="1 2" key="1">
    <citation type="submission" date="2012-01" db="EMBL/GenBank/DDBJ databases">
        <title>The Genome Sequence of Odoribacter laneus YIT 12061.</title>
        <authorList>
            <consortium name="The Broad Institute Genome Sequencing Platform"/>
            <person name="Earl A."/>
            <person name="Ward D."/>
            <person name="Feldgarden M."/>
            <person name="Gevers D."/>
            <person name="Morotomi M."/>
            <person name="Young S.K."/>
            <person name="Zeng Q."/>
            <person name="Gargeya S."/>
            <person name="Fitzgerald M."/>
            <person name="Haas B."/>
            <person name="Abouelleil A."/>
            <person name="Alvarado L."/>
            <person name="Arachchi H.M."/>
            <person name="Berlin A."/>
            <person name="Chapman S.B."/>
            <person name="Gearin G."/>
            <person name="Goldberg J."/>
            <person name="Griggs A."/>
            <person name="Gujja S."/>
            <person name="Hansen M."/>
            <person name="Heiman D."/>
            <person name="Howarth C."/>
            <person name="Larimer J."/>
            <person name="Lui A."/>
            <person name="MacDonald P.J.P."/>
            <person name="McCowen C."/>
            <person name="Montmayeur A."/>
            <person name="Murphy C."/>
            <person name="Neiman D."/>
            <person name="Pearson M."/>
            <person name="Priest M."/>
            <person name="Roberts A."/>
            <person name="Saif S."/>
            <person name="Shea T."/>
            <person name="Sisk P."/>
            <person name="Stolte C."/>
            <person name="Sykes S."/>
            <person name="Wortman J."/>
            <person name="Nusbaum C."/>
            <person name="Birren B."/>
        </authorList>
    </citation>
    <scope>NUCLEOTIDE SEQUENCE [LARGE SCALE GENOMIC DNA]</scope>
    <source>
        <strain evidence="1 2">YIT 12061</strain>
    </source>
</reference>
<dbReference type="InterPro" id="IPR021958">
    <property type="entry name" value="DUF3575"/>
</dbReference>
<dbReference type="RefSeq" id="WP_009137668.1">
    <property type="nucleotide sequence ID" value="NZ_JH594597.1"/>
</dbReference>
<evidence type="ECO:0000313" key="1">
    <source>
        <dbReference type="EMBL" id="EHP45937.1"/>
    </source>
</evidence>
<accession>H1DJT7</accession>
<dbReference type="AlphaFoldDB" id="H1DJT7"/>
<name>H1DJT7_9BACT</name>
<protein>
    <recommendedName>
        <fullName evidence="3">DUF3575 domain-containing protein</fullName>
    </recommendedName>
</protein>
<keyword evidence="2" id="KW-1185">Reference proteome</keyword>
<evidence type="ECO:0000313" key="2">
    <source>
        <dbReference type="Proteomes" id="UP000004892"/>
    </source>
</evidence>
<sequence>MKKFWILLILAMVTVTLSYGQKFAAKSNLLYDATTTFNLGIEFGMGKKMTMDISGNYNPWKFNKYRLKHWLIQPEIRYWFCERFNGHFLGIHGHYATYNVGGLFFNDNMRHNRYQGHLYGGGISYGYQWIINTRWNLEATIGVGYARLYDSKYPIASCGKKIRSEHHNYWGPTKAGITIIYIIK</sequence>
<evidence type="ECO:0008006" key="3">
    <source>
        <dbReference type="Google" id="ProtNLM"/>
    </source>
</evidence>
<dbReference type="STRING" id="742817.HMPREF9449_02523"/>
<organism evidence="1 2">
    <name type="scientific">Odoribacter laneus YIT 12061</name>
    <dbReference type="NCBI Taxonomy" id="742817"/>
    <lineage>
        <taxon>Bacteria</taxon>
        <taxon>Pseudomonadati</taxon>
        <taxon>Bacteroidota</taxon>
        <taxon>Bacteroidia</taxon>
        <taxon>Bacteroidales</taxon>
        <taxon>Odoribacteraceae</taxon>
        <taxon>Odoribacter</taxon>
    </lineage>
</organism>
<dbReference type="HOGENOM" id="CLU_085002_2_0_10"/>